<evidence type="ECO:0000313" key="2">
    <source>
        <dbReference type="EMBL" id="PSR83716.1"/>
    </source>
</evidence>
<feature type="coiled-coil region" evidence="1">
    <location>
        <begin position="184"/>
        <end position="211"/>
    </location>
</feature>
<dbReference type="Proteomes" id="UP000186601">
    <property type="component" value="Unassembled WGS sequence"/>
</dbReference>
<dbReference type="EMBL" id="MLYV02000554">
    <property type="protein sequence ID" value="PSR83716.1"/>
    <property type="molecule type" value="Genomic_DNA"/>
</dbReference>
<gene>
    <name evidence="2" type="ORF">PHLCEN_2v5648</name>
</gene>
<name>A0A2R6P1S2_9APHY</name>
<accession>A0A2R6P1S2</accession>
<protein>
    <submittedName>
        <fullName evidence="2">Uncharacterized protein</fullName>
    </submittedName>
</protein>
<comment type="caution">
    <text evidence="2">The sequence shown here is derived from an EMBL/GenBank/DDBJ whole genome shotgun (WGS) entry which is preliminary data.</text>
</comment>
<keyword evidence="3" id="KW-1185">Reference proteome</keyword>
<evidence type="ECO:0000256" key="1">
    <source>
        <dbReference type="SAM" id="Coils"/>
    </source>
</evidence>
<proteinExistence type="predicted"/>
<keyword evidence="1" id="KW-0175">Coiled coil</keyword>
<sequence length="313" mass="35805">MACLKAVLIPGLVLVEQMKHPLYPKPEDLLRFTSTYQSELQNLEDTASMMGTCRIPFAPFADIVLTSLIRTGDNSHGWHTIMRGILALTEKTEPLMEALSNIHPLVQLVIRTICVKEVRHANEKRMIILRLSMNVLLGYIIRVSPIFKTGTDLEQEFQQKLHEINSLTNELMHWLGGSKTKDVLEHFRRRLDETKEQLREYCTRAERVLMERENPDVQQAEDQVERTVCTLKHANPEPAISSYHQNAAYFLAGEHEAASLGRATMTMPEPRPYYTIAGRNPRPKMPFPQPKICGQTTQSKVPFPEPQLYAPFC</sequence>
<organism evidence="2 3">
    <name type="scientific">Hermanssonia centrifuga</name>
    <dbReference type="NCBI Taxonomy" id="98765"/>
    <lineage>
        <taxon>Eukaryota</taxon>
        <taxon>Fungi</taxon>
        <taxon>Dikarya</taxon>
        <taxon>Basidiomycota</taxon>
        <taxon>Agaricomycotina</taxon>
        <taxon>Agaricomycetes</taxon>
        <taxon>Polyporales</taxon>
        <taxon>Meruliaceae</taxon>
        <taxon>Hermanssonia</taxon>
    </lineage>
</organism>
<dbReference type="AlphaFoldDB" id="A0A2R6P1S2"/>
<reference evidence="2 3" key="1">
    <citation type="submission" date="2018-02" db="EMBL/GenBank/DDBJ databases">
        <title>Genome sequence of the basidiomycete white-rot fungus Phlebia centrifuga.</title>
        <authorList>
            <person name="Granchi Z."/>
            <person name="Peng M."/>
            <person name="de Vries R.P."/>
            <person name="Hilden K."/>
            <person name="Makela M.R."/>
            <person name="Grigoriev I."/>
            <person name="Riley R."/>
        </authorList>
    </citation>
    <scope>NUCLEOTIDE SEQUENCE [LARGE SCALE GENOMIC DNA]</scope>
    <source>
        <strain evidence="2 3">FBCC195</strain>
    </source>
</reference>
<evidence type="ECO:0000313" key="3">
    <source>
        <dbReference type="Proteomes" id="UP000186601"/>
    </source>
</evidence>